<dbReference type="EMBL" id="FWZD01000048">
    <property type="protein sequence ID" value="SME05200.1"/>
    <property type="molecule type" value="Genomic_DNA"/>
</dbReference>
<evidence type="ECO:0000313" key="1">
    <source>
        <dbReference type="EMBL" id="SME05200.1"/>
    </source>
</evidence>
<organism evidence="1 2">
    <name type="scientific">Bacillus mobilis</name>
    <dbReference type="NCBI Taxonomy" id="2026190"/>
    <lineage>
        <taxon>Bacteria</taxon>
        <taxon>Bacillati</taxon>
        <taxon>Bacillota</taxon>
        <taxon>Bacilli</taxon>
        <taxon>Bacillales</taxon>
        <taxon>Bacillaceae</taxon>
        <taxon>Bacillus</taxon>
        <taxon>Bacillus cereus group</taxon>
    </lineage>
</organism>
<protein>
    <submittedName>
        <fullName evidence="1">Uncharacterized protein</fullName>
    </submittedName>
</protein>
<evidence type="ECO:0000313" key="2">
    <source>
        <dbReference type="Proteomes" id="UP000194439"/>
    </source>
</evidence>
<sequence>MSFYINFMFNGLSLISFEQTSSFMKVYQKDITIDVIIKRKKGTVPL</sequence>
<proteinExistence type="predicted"/>
<name>A0A1Y5ZN65_9BACI</name>
<gene>
    <name evidence="1" type="ORF">BACERE00185_02411</name>
</gene>
<dbReference type="AlphaFoldDB" id="A0A1Y5ZN65"/>
<accession>A0A1Y5ZN65</accession>
<dbReference type="Proteomes" id="UP000194439">
    <property type="component" value="Unassembled WGS sequence"/>
</dbReference>
<reference evidence="2" key="1">
    <citation type="submission" date="2017-04" db="EMBL/GenBank/DDBJ databases">
        <authorList>
            <person name="Criscuolo A."/>
        </authorList>
    </citation>
    <scope>NUCLEOTIDE SEQUENCE [LARGE SCALE GENOMIC DNA]</scope>
</reference>